<evidence type="ECO:0000313" key="2">
    <source>
        <dbReference type="EMBL" id="CEG11532.1"/>
    </source>
</evidence>
<sequence>MSGIIAVMVTNAGVIFVIRPLAHVNVIVMQIVQAIRFATQQTNVRIYFALVIREYLITHVLIVVLMILIIIT</sequence>
<keyword evidence="1" id="KW-0812">Transmembrane</keyword>
<reference evidence="2" key="1">
    <citation type="submission" date="2014-09" db="EMBL/GenBank/DDBJ databases">
        <authorList>
            <person name="Probst J Alexander"/>
        </authorList>
    </citation>
    <scope>NUCLEOTIDE SEQUENCE</scope>
</reference>
<dbReference type="AlphaFoldDB" id="A0A098E6H1"/>
<dbReference type="EMBL" id="CCXY01000058">
    <property type="protein sequence ID" value="CEG11532.1"/>
    <property type="molecule type" value="Genomic_DNA"/>
</dbReference>
<protein>
    <submittedName>
        <fullName evidence="2">Uncharacterized protein</fullName>
    </submittedName>
</protein>
<feature type="transmembrane region" description="Helical" evidence="1">
    <location>
        <begin position="47"/>
        <end position="71"/>
    </location>
</feature>
<organism evidence="2">
    <name type="scientific">groundwater metagenome</name>
    <dbReference type="NCBI Taxonomy" id="717931"/>
    <lineage>
        <taxon>unclassified sequences</taxon>
        <taxon>metagenomes</taxon>
        <taxon>ecological metagenomes</taxon>
    </lineage>
</organism>
<keyword evidence="1" id="KW-0472">Membrane</keyword>
<feature type="transmembrane region" description="Helical" evidence="1">
    <location>
        <begin position="12"/>
        <end position="35"/>
    </location>
</feature>
<gene>
    <name evidence="2" type="ORF">MSIBF_A1500003</name>
</gene>
<keyword evidence="1" id="KW-1133">Transmembrane helix</keyword>
<accession>A0A098E6H1</accession>
<name>A0A098E6H1_9ZZZZ</name>
<evidence type="ECO:0000256" key="1">
    <source>
        <dbReference type="SAM" id="Phobius"/>
    </source>
</evidence>
<proteinExistence type="predicted"/>